<dbReference type="EC" id="2.1.1.-" evidence="1"/>
<dbReference type="Gene3D" id="3.40.50.150">
    <property type="entry name" value="Vaccinia Virus protein VP39"/>
    <property type="match status" value="1"/>
</dbReference>
<proteinExistence type="predicted"/>
<dbReference type="Proteomes" id="UP001597459">
    <property type="component" value="Unassembled WGS sequence"/>
</dbReference>
<protein>
    <submittedName>
        <fullName evidence="1">Class I SAM-dependent methyltransferase</fullName>
        <ecNumber evidence="1">2.1.1.-</ecNumber>
    </submittedName>
</protein>
<dbReference type="RefSeq" id="WP_176026922.1">
    <property type="nucleotide sequence ID" value="NZ_JBHSJV010000001.1"/>
</dbReference>
<dbReference type="SUPFAM" id="SSF53335">
    <property type="entry name" value="S-adenosyl-L-methionine-dependent methyltransferases"/>
    <property type="match status" value="1"/>
</dbReference>
<dbReference type="Pfam" id="PF13489">
    <property type="entry name" value="Methyltransf_23"/>
    <property type="match status" value="1"/>
</dbReference>
<evidence type="ECO:0000313" key="2">
    <source>
        <dbReference type="Proteomes" id="UP001597459"/>
    </source>
</evidence>
<keyword evidence="1" id="KW-0808">Transferase</keyword>
<comment type="caution">
    <text evidence="1">The sequence shown here is derived from an EMBL/GenBank/DDBJ whole genome shotgun (WGS) entry which is preliminary data.</text>
</comment>
<dbReference type="EMBL" id="JBHULX010000030">
    <property type="protein sequence ID" value="MFD2592262.1"/>
    <property type="molecule type" value="Genomic_DNA"/>
</dbReference>
<organism evidence="1 2">
    <name type="scientific">Aquimarina hainanensis</name>
    <dbReference type="NCBI Taxonomy" id="1578017"/>
    <lineage>
        <taxon>Bacteria</taxon>
        <taxon>Pseudomonadati</taxon>
        <taxon>Bacteroidota</taxon>
        <taxon>Flavobacteriia</taxon>
        <taxon>Flavobacteriales</taxon>
        <taxon>Flavobacteriaceae</taxon>
        <taxon>Aquimarina</taxon>
    </lineage>
</organism>
<dbReference type="InterPro" id="IPR029063">
    <property type="entry name" value="SAM-dependent_MTases_sf"/>
</dbReference>
<reference evidence="2" key="1">
    <citation type="journal article" date="2019" name="Int. J. Syst. Evol. Microbiol.">
        <title>The Global Catalogue of Microorganisms (GCM) 10K type strain sequencing project: providing services to taxonomists for standard genome sequencing and annotation.</title>
        <authorList>
            <consortium name="The Broad Institute Genomics Platform"/>
            <consortium name="The Broad Institute Genome Sequencing Center for Infectious Disease"/>
            <person name="Wu L."/>
            <person name="Ma J."/>
        </authorList>
    </citation>
    <scope>NUCLEOTIDE SEQUENCE [LARGE SCALE GENOMIC DNA]</scope>
    <source>
        <strain evidence="2">KCTC 42423</strain>
    </source>
</reference>
<accession>A0ABW5N9M6</accession>
<keyword evidence="1" id="KW-0489">Methyltransferase</keyword>
<sequence>MPCCPLCNTACLDIFSKIQQKTYYNCPTCNGVFLDAIYFLSAEEEKARYELHNNDIHNIGYQKFVSPIVEDVRTHYSKQHKGLDYGSGSGPVITSLLRDSKYDITTYDPYFDPNQNALSGNYDYIVCCEVMEHFYTPFKEFNMLHSLLVPGGRLFCKTTLYQPGVKFETWWYKNDPTHVFFYSENTLLWIQKNIGFSELFLTKNLITFLK</sequence>
<keyword evidence="2" id="KW-1185">Reference proteome</keyword>
<evidence type="ECO:0000313" key="1">
    <source>
        <dbReference type="EMBL" id="MFD2592262.1"/>
    </source>
</evidence>
<gene>
    <name evidence="1" type="ORF">ACFSTE_15600</name>
</gene>
<dbReference type="GO" id="GO:0008168">
    <property type="term" value="F:methyltransferase activity"/>
    <property type="evidence" value="ECO:0007669"/>
    <property type="project" value="UniProtKB-KW"/>
</dbReference>
<name>A0ABW5N9M6_9FLAO</name>
<dbReference type="GO" id="GO:0032259">
    <property type="term" value="P:methylation"/>
    <property type="evidence" value="ECO:0007669"/>
    <property type="project" value="UniProtKB-KW"/>
</dbReference>